<dbReference type="Proteomes" id="UP000001036">
    <property type="component" value="Chromosome"/>
</dbReference>
<dbReference type="EMBL" id="CP000934">
    <property type="protein sequence ID" value="ACE85827.1"/>
    <property type="molecule type" value="Genomic_DNA"/>
</dbReference>
<evidence type="ECO:0000313" key="2">
    <source>
        <dbReference type="Proteomes" id="UP000001036"/>
    </source>
</evidence>
<dbReference type="AlphaFoldDB" id="B3PHQ7"/>
<dbReference type="Gene3D" id="3.40.50.1220">
    <property type="entry name" value="TPP-binding domain"/>
    <property type="match status" value="1"/>
</dbReference>
<organism evidence="1 2">
    <name type="scientific">Cellvibrio japonicus (strain Ueda107)</name>
    <name type="common">Pseudomonas fluorescens subsp. cellulosa</name>
    <dbReference type="NCBI Taxonomy" id="498211"/>
    <lineage>
        <taxon>Bacteria</taxon>
        <taxon>Pseudomonadati</taxon>
        <taxon>Pseudomonadota</taxon>
        <taxon>Gammaproteobacteria</taxon>
        <taxon>Cellvibrionales</taxon>
        <taxon>Cellvibrionaceae</taxon>
        <taxon>Cellvibrio</taxon>
    </lineage>
</organism>
<protein>
    <submittedName>
        <fullName evidence="1">Uncharacterized protein</fullName>
    </submittedName>
</protein>
<keyword evidence="2" id="KW-1185">Reference proteome</keyword>
<dbReference type="SUPFAM" id="SSF52467">
    <property type="entry name" value="DHS-like NAD/FAD-binding domain"/>
    <property type="match status" value="1"/>
</dbReference>
<dbReference type="RefSeq" id="WP_012489223.1">
    <property type="nucleotide sequence ID" value="NC_010995.1"/>
</dbReference>
<gene>
    <name evidence="1" type="ordered locus">CJA_3648</name>
</gene>
<sequence length="1254" mass="145376">MQFVKNGPDIPERLLQLHEDGRVVFFCGAGISYPAKLPGFSGLVNQLFQAVGKVPDAVEQAAIKAGQFDTAVGLLETNHIGGRASVRQELRGILTPDLTLPKATATHEALLTLSKSKTGCTRLITTNFDQLFEEVISRKGLKVERFRAPLLPVPKNRWDGLVYLHGLLTDAPTTSELDRLVISSGDFGLAYLTERWAARFVSELFRNYTVCFVGYSINDPVLRYMMDALAADRLLGESPPEMFAFGSYSKGKKEALANEWRAKNVTPILYRERNHHIYLHNTLHTWANTYRDGVNGKERIVVEYGRARPTGSTKQDDFVSRMLWALSDPSGLPAKRFAEVNPVPPLGWLEYLSEKRYGHADLERFGVPPKAIYDNKLSFNLVSRPPPYDLSPLMTLVDSGSSVTRWDNIMPYLAFWLVRHLNDPALFLWLIKHGGQLHEQLAWQIRHRLKELTEFERNGNADELNRIRADAPNAIPSPMMRTLWNLLLSRCVKSQRGDLYRWWDILKCEGLTTVLRMELREILTPRIAFREPFRSAEGNDNSEPQRIKDIVEWKIELSGYHVHSFLSRISKEPLWIDVLPKLLPDFSILLKDALDLMRELGEERRGYLSCIHQPSIGNHPQNKHFHDWTALIDITRDAWLAMSEFSPERAFYVAEDWWRMSEPVFRRLAYFAAAQGSIIPQCRALDWLLSDNHKWLWAEETKREVMRLLVSLPLRLNEIELDELEQAILAGPPRDMFRDDIQHEEWQQIVDRDIWLRLIKVTLSGVVIGQKAKSRLDEISGQYPQWILFDNEREEFYFWMESGSPGREIIETPHSRRELVEWIKNYPSVDYDKHDGWKELCRNRFATSACVLFSLSRENIWPIDRWREALQAWSEEKLARRSWRYMGQILAHAPNEIRHSLNHGISWWLQAIAKKISHHESSFFRMCRDVLSLDYDDTNNVDPIGETINHPVGYVTQALLDWWYRQSPEDEQGLPDEIVTIFTELCNTQIEKFQYGRLLLSANSISLFRVDQNWTEQYLLPLFDWHSSEIEARFAWYGFLWSARLYRPLMEKIKPDFLDTVHHYDGFGEYGEQYAALLTVAGLDSRDTFTISELMIATSALPPQGLRSSVKALVQALASVEDERRKDYWNNRILPYLKKIWPKSREYITPAISIAFAELCLAAKGFFREAFDYLKPWLIHMHNENSLPYNLFESGICNEFPDSALAFLNLMEFRGGAWTLDYFKSCLEQIKSANPALEQDSRFVSLTNLLRQYG</sequence>
<dbReference type="OrthoDB" id="2077946at2"/>
<dbReference type="KEGG" id="cja:CJA_3648"/>
<dbReference type="InterPro" id="IPR029035">
    <property type="entry name" value="DHS-like_NAD/FAD-binding_dom"/>
</dbReference>
<name>B3PHQ7_CELJU</name>
<dbReference type="HOGENOM" id="CLU_267953_0_0_6"/>
<dbReference type="eggNOG" id="COG0846">
    <property type="taxonomic scope" value="Bacteria"/>
</dbReference>
<dbReference type="Pfam" id="PF13289">
    <property type="entry name" value="SIR2_2"/>
    <property type="match status" value="1"/>
</dbReference>
<evidence type="ECO:0000313" key="1">
    <source>
        <dbReference type="EMBL" id="ACE85827.1"/>
    </source>
</evidence>
<dbReference type="NCBIfam" id="NF041818">
    <property type="entry name" value="Dsr1"/>
    <property type="match status" value="1"/>
</dbReference>
<accession>B3PHQ7</accession>
<proteinExistence type="predicted"/>
<reference evidence="1 2" key="1">
    <citation type="journal article" date="2008" name="J. Bacteriol.">
        <title>Insights into plant cell wall degradation from the genome sequence of the soil bacterium Cellvibrio japonicus.</title>
        <authorList>
            <person name="Deboy R.T."/>
            <person name="Mongodin E.F."/>
            <person name="Fouts D.E."/>
            <person name="Tailford L.E."/>
            <person name="Khouri H."/>
            <person name="Emerson J.B."/>
            <person name="Mohamoud Y."/>
            <person name="Watkins K."/>
            <person name="Henrissat B."/>
            <person name="Gilbert H.J."/>
            <person name="Nelson K.E."/>
        </authorList>
    </citation>
    <scope>NUCLEOTIDE SEQUENCE [LARGE SCALE GENOMIC DNA]</scope>
    <source>
        <strain evidence="1 2">Ueda107</strain>
    </source>
</reference>
<dbReference type="STRING" id="498211.CJA_3648"/>